<evidence type="ECO:0000313" key="2">
    <source>
        <dbReference type="EMBL" id="VDC26909.1"/>
    </source>
</evidence>
<reference evidence="2 3" key="1">
    <citation type="submission" date="2018-11" db="EMBL/GenBank/DDBJ databases">
        <authorList>
            <person name="Criscuolo A."/>
        </authorList>
    </citation>
    <scope>NUCLEOTIDE SEQUENCE [LARGE SCALE GENOMIC DNA]</scope>
    <source>
        <strain evidence="2">AT11b</strain>
    </source>
</reference>
<sequence>MPGIATHFTILDLTLERLNASGDPGLQAIATVINANPSYAYLGAIGPSLADFMPAGRAEDFNNDPNAYAFVWKQIFGILGGDEARFPGSGLGLHAVLVKLRRILNELSAVADAEDCDRLKDIRDGNVPGVSMGDIEQTAMDFATVISSLDPASSSLISTISDSITGKLKPAVDTAAVTDPVPPPEAWHAREYLHWRNTGKFVDALLATAETNDDDRLRAYAFGYLVSYAANVSGAPFVNSCVGGPHRTQWWRRRFTQNFIDAWVFGRYRQSPRPVAADMPTPAYTQWPSLCAANLQQRIELQPMDPASLLVDVKKNRDLPANVLPDDFAAAWFTAFQAANPGAHPAGIAVEELNQAYQMTWLMLWFQTSGEIVGCNFNGPMAPPGDCGTQPGALDPFIPGPGGGPSMPPSFDSDLEDTAAKVCGIILAILGGLLLLGGGFIGGAAAIAGAVALLDCSNVVEWQKLRCQLFWYKMYLYNGLKGMNELLALTGFSYPYPEMLAEDQIVSSTLSGLPFESGRNLVKSRNSKEEYPSRPWDGGLLSFNQRPTASNPGFENPRTVGYRTEAYPDFFIDDDLNNPLSNGAVRDPGPFPVQVDAAGNAVQFGNAVANAVDLFAHLGDKRPEWNLDGDRGTAFSVWQFTGGYDPNAVAIDPVP</sequence>
<keyword evidence="1" id="KW-0812">Transmembrane</keyword>
<feature type="transmembrane region" description="Helical" evidence="1">
    <location>
        <begin position="425"/>
        <end position="454"/>
    </location>
</feature>
<keyword evidence="1" id="KW-0472">Membrane</keyword>
<dbReference type="Proteomes" id="UP000280861">
    <property type="component" value="Unassembled WGS sequence"/>
</dbReference>
<dbReference type="OrthoDB" id="8451635at2"/>
<organism evidence="2 3">
    <name type="scientific">Arthrobacter ulcerisalmonis</name>
    <dbReference type="NCBI Taxonomy" id="2483813"/>
    <lineage>
        <taxon>Bacteria</taxon>
        <taxon>Bacillati</taxon>
        <taxon>Actinomycetota</taxon>
        <taxon>Actinomycetes</taxon>
        <taxon>Micrococcales</taxon>
        <taxon>Micrococcaceae</taxon>
        <taxon>Arthrobacter</taxon>
    </lineage>
</organism>
<accession>A0A3P5XEC2</accession>
<evidence type="ECO:0000256" key="1">
    <source>
        <dbReference type="SAM" id="Phobius"/>
    </source>
</evidence>
<proteinExistence type="predicted"/>
<gene>
    <name evidence="2" type="ORF">PSET11_01827</name>
</gene>
<keyword evidence="1" id="KW-1133">Transmembrane helix</keyword>
<dbReference type="AlphaFoldDB" id="A0A3P5XEC2"/>
<name>A0A3P5XEC2_9MICC</name>
<keyword evidence="3" id="KW-1185">Reference proteome</keyword>
<dbReference type="EMBL" id="UXAU01000025">
    <property type="protein sequence ID" value="VDC26909.1"/>
    <property type="molecule type" value="Genomic_DNA"/>
</dbReference>
<dbReference type="RefSeq" id="WP_124091760.1">
    <property type="nucleotide sequence ID" value="NZ_CBCRYA010000010.1"/>
</dbReference>
<protein>
    <submittedName>
        <fullName evidence="2">Uncharacterized protein</fullName>
    </submittedName>
</protein>
<evidence type="ECO:0000313" key="3">
    <source>
        <dbReference type="Proteomes" id="UP000280861"/>
    </source>
</evidence>